<accession>L0HDK1</accession>
<name>L0HDK1_METFS</name>
<dbReference type="OrthoDB" id="81924at2157"/>
<evidence type="ECO:0000256" key="1">
    <source>
        <dbReference type="SAM" id="MobiDB-lite"/>
    </source>
</evidence>
<proteinExistence type="predicted"/>
<dbReference type="EMBL" id="CP003167">
    <property type="protein sequence ID" value="AGB01871.1"/>
    <property type="molecule type" value="Genomic_DNA"/>
</dbReference>
<gene>
    <name evidence="2" type="ordered locus">Metfor_0811</name>
</gene>
<evidence type="ECO:0000313" key="3">
    <source>
        <dbReference type="Proteomes" id="UP000010824"/>
    </source>
</evidence>
<protein>
    <recommendedName>
        <fullName evidence="4">Zinc-ribbon domain-containing protein</fullName>
    </recommendedName>
</protein>
<evidence type="ECO:0000313" key="2">
    <source>
        <dbReference type="EMBL" id="AGB01871.1"/>
    </source>
</evidence>
<dbReference type="KEGG" id="mfo:Metfor_0811"/>
<dbReference type="eggNOG" id="arCOG10346">
    <property type="taxonomic scope" value="Archaea"/>
</dbReference>
<dbReference type="HOGENOM" id="CLU_514485_0_0_2"/>
<dbReference type="AlphaFoldDB" id="L0HDK1"/>
<dbReference type="InParanoid" id="L0HDK1"/>
<evidence type="ECO:0008006" key="4">
    <source>
        <dbReference type="Google" id="ProtNLM"/>
    </source>
</evidence>
<organism evidence="2 3">
    <name type="scientific">Methanoregula formicica (strain DSM 22288 / NBRC 105244 / SMSP)</name>
    <dbReference type="NCBI Taxonomy" id="593750"/>
    <lineage>
        <taxon>Archaea</taxon>
        <taxon>Methanobacteriati</taxon>
        <taxon>Methanobacteriota</taxon>
        <taxon>Stenosarchaea group</taxon>
        <taxon>Methanomicrobia</taxon>
        <taxon>Methanomicrobiales</taxon>
        <taxon>Methanoregulaceae</taxon>
        <taxon>Methanoregula</taxon>
    </lineage>
</organism>
<dbReference type="eggNOG" id="arCOG08024">
    <property type="taxonomic scope" value="Archaea"/>
</dbReference>
<feature type="region of interest" description="Disordered" evidence="1">
    <location>
        <begin position="264"/>
        <end position="291"/>
    </location>
</feature>
<dbReference type="Proteomes" id="UP000010824">
    <property type="component" value="Chromosome"/>
</dbReference>
<reference evidence="2 3" key="2">
    <citation type="journal article" date="2014" name="Genome Announc.">
        <title>Complete Genome Sequence of Methanoregula formicica SMSPT, a Mesophilic Hydrogenotrophic Methanogen Isolated from a Methanogenic Upflow Anaerobic Sludge Blanket Reactor.</title>
        <authorList>
            <person name="Yamamoto K."/>
            <person name="Tamaki H."/>
            <person name="Cadillo-Quiroz H."/>
            <person name="Imachi H."/>
            <person name="Kyrpides N."/>
            <person name="Woyke T."/>
            <person name="Goodwin L."/>
            <person name="Zinder S.H."/>
            <person name="Kamagata Y."/>
            <person name="Liu W.T."/>
        </authorList>
    </citation>
    <scope>NUCLEOTIDE SEQUENCE [LARGE SCALE GENOMIC DNA]</scope>
    <source>
        <strain evidence="3">DSM 22288 / NBRC 105244 / SMSP</strain>
    </source>
</reference>
<reference evidence="3" key="1">
    <citation type="submission" date="2011-12" db="EMBL/GenBank/DDBJ databases">
        <title>Complete sequence of Methanoregula formicicum SMSP.</title>
        <authorList>
            <person name="Lucas S."/>
            <person name="Han J."/>
            <person name="Lapidus A."/>
            <person name="Cheng J.-F."/>
            <person name="Goodwin L."/>
            <person name="Pitluck S."/>
            <person name="Peters L."/>
            <person name="Ovchinnikova G."/>
            <person name="Teshima H."/>
            <person name="Detter J.C."/>
            <person name="Han C."/>
            <person name="Tapia R."/>
            <person name="Land M."/>
            <person name="Hauser L."/>
            <person name="Kyrpides N."/>
            <person name="Ivanova N."/>
            <person name="Pagani I."/>
            <person name="Imachi H."/>
            <person name="Tamaki H."/>
            <person name="Sekiguchi Y."/>
            <person name="Kamagata Y."/>
            <person name="Cadillo-Quiroz H."/>
            <person name="Zinder S."/>
            <person name="Liu W.-T."/>
            <person name="Woyke T."/>
        </authorList>
    </citation>
    <scope>NUCLEOTIDE SEQUENCE [LARGE SCALE GENOMIC DNA]</scope>
    <source>
        <strain evidence="3">DSM 22288 / NBRC 105244 / SMSP</strain>
    </source>
</reference>
<sequence length="456" mass="48203">MDLPALQQGEQWRVKSPGVYVKSVPYHAFLTDRRLILKSPNDPLMPDRDLALDRIEGVEPYLNGAGEPVLAIQARTGRGESRKLVLTFAGKPGNRSRVGELEEWVHNLPVFPVPRGLGTDAPLPKARQQVPPGPDKLTFSPGLHDTGSSGTASRKGRANPAARENYRGDSAPRFPVRDREVPAAAAGALSPPGSLPEDLPFFCTTCGNRGRPGSRFCDQCGAAVIPPDPAAILMPLRNRGFPVREEPVFSPPPVRLFRPSPPPPCYREESGPLRDPGTAAGIARGRKNPAHRPWSRRATAIATLCLVAAVVAGLAFLLMPEESSGILFGAASLPGGNFSFFPAAGNASVTPAADRAGITSIGNAVASLPSTGVYVKVTYTGSWSGSYGMQDAMQAVSDKGDKIFPVEDAADLVTAIIRKGDSTKGKLTVELYRDGKMIATGHTTDPGGEVVVSGPV</sequence>
<keyword evidence="3" id="KW-1185">Reference proteome</keyword>
<dbReference type="RefSeq" id="WP_015284835.1">
    <property type="nucleotide sequence ID" value="NC_019943.1"/>
</dbReference>
<dbReference type="GeneID" id="14310124"/>
<feature type="region of interest" description="Disordered" evidence="1">
    <location>
        <begin position="119"/>
        <end position="174"/>
    </location>
</feature>